<name>A0A2N6KI33_9CYAN</name>
<evidence type="ECO:0000313" key="1">
    <source>
        <dbReference type="EMBL" id="PLZ99070.1"/>
    </source>
</evidence>
<comment type="caution">
    <text evidence="1">The sequence shown here is derived from an EMBL/GenBank/DDBJ whole genome shotgun (WGS) entry which is preliminary data.</text>
</comment>
<dbReference type="EMBL" id="NMQA01000093">
    <property type="protein sequence ID" value="PLZ99070.1"/>
    <property type="molecule type" value="Genomic_DNA"/>
</dbReference>
<evidence type="ECO:0000313" key="2">
    <source>
        <dbReference type="Proteomes" id="UP000235025"/>
    </source>
</evidence>
<proteinExistence type="predicted"/>
<dbReference type="Proteomes" id="UP000235025">
    <property type="component" value="Unassembled WGS sequence"/>
</dbReference>
<accession>A0A2N6KI33</accession>
<dbReference type="RefSeq" id="WP_102172307.1">
    <property type="nucleotide sequence ID" value="NZ_NMQA01000093.1"/>
</dbReference>
<evidence type="ECO:0008006" key="3">
    <source>
        <dbReference type="Google" id="ProtNLM"/>
    </source>
</evidence>
<dbReference type="AlphaFoldDB" id="A0A2N6KI33"/>
<reference evidence="1 2" key="1">
    <citation type="submission" date="2017-07" db="EMBL/GenBank/DDBJ databases">
        <title>Genomes of Fischerella (Mastigocladus) sp. strains.</title>
        <authorList>
            <person name="Miller S.R."/>
        </authorList>
    </citation>
    <scope>NUCLEOTIDE SEQUENCE [LARGE SCALE GENOMIC DNA]</scope>
    <source>
        <strain evidence="1 2">CCMEE 5268</strain>
    </source>
</reference>
<organism evidence="1 2">
    <name type="scientific">Fischerella thermalis CCMEE 5268</name>
    <dbReference type="NCBI Taxonomy" id="2019662"/>
    <lineage>
        <taxon>Bacteria</taxon>
        <taxon>Bacillati</taxon>
        <taxon>Cyanobacteriota</taxon>
        <taxon>Cyanophyceae</taxon>
        <taxon>Nostocales</taxon>
        <taxon>Hapalosiphonaceae</taxon>
        <taxon>Fischerella</taxon>
    </lineage>
</organism>
<sequence length="97" mass="11137">MDIPFDVSFHFDHNLRDVPNAPAQMQQAVEWLQSQLKDNTNNTRKQIELLGLIGVYARMLHDFPTAQQALISAIELSESIGSDRYKTINLIRLAHLY</sequence>
<gene>
    <name evidence="1" type="ORF">CEN50_08740</name>
</gene>
<protein>
    <recommendedName>
        <fullName evidence="3">Tetratricopeptide repeat protein</fullName>
    </recommendedName>
</protein>